<evidence type="ECO:0000256" key="1">
    <source>
        <dbReference type="ARBA" id="ARBA00022617"/>
    </source>
</evidence>
<evidence type="ECO:0000313" key="7">
    <source>
        <dbReference type="Proteomes" id="UP000469558"/>
    </source>
</evidence>
<dbReference type="SUPFAM" id="SSF48613">
    <property type="entry name" value="Heme oxygenase-like"/>
    <property type="match status" value="1"/>
</dbReference>
<evidence type="ECO:0000256" key="3">
    <source>
        <dbReference type="ARBA" id="ARBA00023004"/>
    </source>
</evidence>
<evidence type="ECO:0008006" key="8">
    <source>
        <dbReference type="Google" id="ProtNLM"/>
    </source>
</evidence>
<keyword evidence="2" id="KW-0479">Metal-binding</keyword>
<dbReference type="InterPro" id="IPR002051">
    <property type="entry name" value="Haem_Oase"/>
</dbReference>
<feature type="region of interest" description="Disordered" evidence="4">
    <location>
        <begin position="90"/>
        <end position="110"/>
    </location>
</feature>
<dbReference type="Pfam" id="PF01126">
    <property type="entry name" value="Heme_oxygenase"/>
    <property type="match status" value="1"/>
</dbReference>
<proteinExistence type="predicted"/>
<dbReference type="EMBL" id="QGMK01000103">
    <property type="protein sequence ID" value="TVY84223.1"/>
    <property type="molecule type" value="Genomic_DNA"/>
</dbReference>
<dbReference type="Gene3D" id="1.20.910.10">
    <property type="entry name" value="Heme oxygenase-like"/>
    <property type="match status" value="1"/>
</dbReference>
<keyword evidence="5" id="KW-0472">Membrane</keyword>
<dbReference type="GO" id="GO:0004392">
    <property type="term" value="F:heme oxygenase (decyclizing) activity"/>
    <property type="evidence" value="ECO:0007669"/>
    <property type="project" value="InterPro"/>
</dbReference>
<dbReference type="Proteomes" id="UP000469558">
    <property type="component" value="Unassembled WGS sequence"/>
</dbReference>
<dbReference type="OrthoDB" id="652091at2759"/>
<dbReference type="GO" id="GO:0046872">
    <property type="term" value="F:metal ion binding"/>
    <property type="evidence" value="ECO:0007669"/>
    <property type="project" value="UniProtKB-KW"/>
</dbReference>
<name>A0A8T9CNG7_9HELO</name>
<dbReference type="PANTHER" id="PTHR10720:SF0">
    <property type="entry name" value="HEME OXYGENASE"/>
    <property type="match status" value="1"/>
</dbReference>
<comment type="caution">
    <text evidence="6">The sequence shown here is derived from an EMBL/GenBank/DDBJ whole genome shotgun (WGS) entry which is preliminary data.</text>
</comment>
<keyword evidence="7" id="KW-1185">Reference proteome</keyword>
<keyword evidence="5" id="KW-1133">Transmembrane helix</keyword>
<gene>
    <name evidence="6" type="ORF">LSUE1_G000547</name>
</gene>
<evidence type="ECO:0000256" key="4">
    <source>
        <dbReference type="SAM" id="MobiDB-lite"/>
    </source>
</evidence>
<evidence type="ECO:0000256" key="5">
    <source>
        <dbReference type="SAM" id="Phobius"/>
    </source>
</evidence>
<organism evidence="6 7">
    <name type="scientific">Lachnellula suecica</name>
    <dbReference type="NCBI Taxonomy" id="602035"/>
    <lineage>
        <taxon>Eukaryota</taxon>
        <taxon>Fungi</taxon>
        <taxon>Dikarya</taxon>
        <taxon>Ascomycota</taxon>
        <taxon>Pezizomycotina</taxon>
        <taxon>Leotiomycetes</taxon>
        <taxon>Helotiales</taxon>
        <taxon>Lachnaceae</taxon>
        <taxon>Lachnellula</taxon>
    </lineage>
</organism>
<feature type="transmembrane region" description="Helical" evidence="5">
    <location>
        <begin position="444"/>
        <end position="462"/>
    </location>
</feature>
<accession>A0A8T9CNG7</accession>
<keyword evidence="5" id="KW-0812">Transmembrane</keyword>
<dbReference type="AlphaFoldDB" id="A0A8T9CNG7"/>
<dbReference type="InterPro" id="IPR016084">
    <property type="entry name" value="Haem_Oase-like_multi-hlx"/>
</dbReference>
<dbReference type="GO" id="GO:0006788">
    <property type="term" value="P:heme oxidation"/>
    <property type="evidence" value="ECO:0007669"/>
    <property type="project" value="InterPro"/>
</dbReference>
<evidence type="ECO:0000256" key="2">
    <source>
        <dbReference type="ARBA" id="ARBA00022723"/>
    </source>
</evidence>
<feature type="compositionally biased region" description="Polar residues" evidence="4">
    <location>
        <begin position="90"/>
        <end position="101"/>
    </location>
</feature>
<dbReference type="InterPro" id="IPR016053">
    <property type="entry name" value="Haem_Oase-like"/>
</dbReference>
<keyword evidence="1" id="KW-0349">Heme</keyword>
<protein>
    <recommendedName>
        <fullName evidence="8">Heme oxygenase-like protein</fullName>
    </recommendedName>
</protein>
<reference evidence="6 7" key="1">
    <citation type="submission" date="2018-05" db="EMBL/GenBank/DDBJ databases">
        <title>Genome sequencing and assembly of the regulated plant pathogen Lachnellula willkommii and related sister species for the development of diagnostic species identification markers.</title>
        <authorList>
            <person name="Giroux E."/>
            <person name="Bilodeau G."/>
        </authorList>
    </citation>
    <scope>NUCLEOTIDE SEQUENCE [LARGE SCALE GENOMIC DNA]</scope>
    <source>
        <strain evidence="6 7">CBS 268.59</strain>
    </source>
</reference>
<keyword evidence="3" id="KW-0408">Iron</keyword>
<evidence type="ECO:0000313" key="6">
    <source>
        <dbReference type="EMBL" id="TVY84223.1"/>
    </source>
</evidence>
<dbReference type="CDD" id="cd19165">
    <property type="entry name" value="HemeO"/>
    <property type="match status" value="1"/>
</dbReference>
<dbReference type="PANTHER" id="PTHR10720">
    <property type="entry name" value="HEME OXYGENASE"/>
    <property type="match status" value="1"/>
</dbReference>
<sequence>MTDPVTFPLELVSLSQQINKSTRSIHYQLNQLIVARLPLALPPHTSNSSKYVSGLLHITPIYTTFESLWQAILDTPCLQTDQTLPVGSDLSEVQSKSNLETPSPDHARQDCESKACSKTRSNIHSLLLLLQVPGLRRAVRLRADIQKLTGKTEQQVGEELQAVSKNGKLAQFIAHIQQSVERNPHVLTAYAWVLYMALFSGGRILRAWLKSAGEEGRAFWDRDPSPTRPYIATRHTPDLKTSVAVGASDMSAGVDGRGRSNFPSDSDIPGTNTGLSFFEFAGGEDGEDIRRTFKERFTEIEPLLTPEGKSDIVKEAHDIFSFMIEMVSELDGVMKINNEAITKCERLAHDEDAANDEHLEMSRLLLQSPNLMASRNSVCVTQERLSRNASDISRKRSYLDVIFTGPVAKLISFSQPTPRVSFEEHETKMKEIGFMNRSWIQRHAVVLPILATFALMLAWYIGA</sequence>